<dbReference type="CDD" id="cd02976">
    <property type="entry name" value="NrdH"/>
    <property type="match status" value="1"/>
</dbReference>
<dbReference type="InterPro" id="IPR036249">
    <property type="entry name" value="Thioredoxin-like_sf"/>
</dbReference>
<organism evidence="2 3">
    <name type="scientific">Novibacillus thermophilus</name>
    <dbReference type="NCBI Taxonomy" id="1471761"/>
    <lineage>
        <taxon>Bacteria</taxon>
        <taxon>Bacillati</taxon>
        <taxon>Bacillota</taxon>
        <taxon>Bacilli</taxon>
        <taxon>Bacillales</taxon>
        <taxon>Thermoactinomycetaceae</taxon>
        <taxon>Novibacillus</taxon>
    </lineage>
</organism>
<gene>
    <name evidence="2" type="ORF">B0W44_07840</name>
</gene>
<dbReference type="Proteomes" id="UP000188603">
    <property type="component" value="Chromosome"/>
</dbReference>
<protein>
    <submittedName>
        <fullName evidence="2">NrdH-redoxin</fullName>
    </submittedName>
</protein>
<evidence type="ECO:0000313" key="2">
    <source>
        <dbReference type="EMBL" id="AQS55717.1"/>
    </source>
</evidence>
<keyword evidence="3" id="KW-1185">Reference proteome</keyword>
<accession>A0A1U9K6M8</accession>
<dbReference type="InterPro" id="IPR002109">
    <property type="entry name" value="Glutaredoxin"/>
</dbReference>
<reference evidence="2 3" key="1">
    <citation type="journal article" date="2015" name="Int. J. Syst. Evol. Microbiol.">
        <title>Novibacillus thermophilus gen. nov., sp. nov., a Gram-staining-negative and moderately thermophilic member of the family Thermoactinomycetaceae.</title>
        <authorList>
            <person name="Yang G."/>
            <person name="Chen J."/>
            <person name="Zhou S."/>
        </authorList>
    </citation>
    <scope>NUCLEOTIDE SEQUENCE [LARGE SCALE GENOMIC DNA]</scope>
    <source>
        <strain evidence="2 3">SG-1</strain>
    </source>
</reference>
<dbReference type="RefSeq" id="WP_077719580.1">
    <property type="nucleotide sequence ID" value="NZ_CP019699.1"/>
</dbReference>
<dbReference type="EMBL" id="CP019699">
    <property type="protein sequence ID" value="AQS55717.1"/>
    <property type="molecule type" value="Genomic_DNA"/>
</dbReference>
<dbReference type="Gene3D" id="3.40.30.10">
    <property type="entry name" value="Glutaredoxin"/>
    <property type="match status" value="1"/>
</dbReference>
<dbReference type="PROSITE" id="PS51354">
    <property type="entry name" value="GLUTAREDOXIN_2"/>
    <property type="match status" value="1"/>
</dbReference>
<dbReference type="Pfam" id="PF00462">
    <property type="entry name" value="Glutaredoxin"/>
    <property type="match status" value="1"/>
</dbReference>
<proteinExistence type="predicted"/>
<evidence type="ECO:0000259" key="1">
    <source>
        <dbReference type="Pfam" id="PF00462"/>
    </source>
</evidence>
<dbReference type="STRING" id="1471761.B0W44_07840"/>
<dbReference type="SUPFAM" id="SSF52833">
    <property type="entry name" value="Thioredoxin-like"/>
    <property type="match status" value="1"/>
</dbReference>
<sequence>MKKYQLVIYTRPTCSDCQAGKEFLARNNISYIDYDLTKQPSKEEELIQISGTRIVPAFVFKNKSILRLSKKPKVIIGFEWNVDEIKNC</sequence>
<evidence type="ECO:0000313" key="3">
    <source>
        <dbReference type="Proteomes" id="UP000188603"/>
    </source>
</evidence>
<dbReference type="OrthoDB" id="9795531at2"/>
<dbReference type="AlphaFoldDB" id="A0A1U9K6M8"/>
<dbReference type="KEGG" id="ntr:B0W44_07840"/>
<feature type="domain" description="Glutaredoxin" evidence="1">
    <location>
        <begin position="7"/>
        <end position="64"/>
    </location>
</feature>
<name>A0A1U9K6M8_9BACL</name>